<evidence type="ECO:0000313" key="3">
    <source>
        <dbReference type="Proteomes" id="UP001170651"/>
    </source>
</evidence>
<evidence type="ECO:0000256" key="1">
    <source>
        <dbReference type="SAM" id="MobiDB-lite"/>
    </source>
</evidence>
<keyword evidence="3" id="KW-1185">Reference proteome</keyword>
<dbReference type="Proteomes" id="UP001170651">
    <property type="component" value="Unassembled WGS sequence"/>
</dbReference>
<gene>
    <name evidence="2" type="ORF">OC696_01210</name>
</gene>
<dbReference type="AlphaFoldDB" id="A0A9K3Y6K7"/>
<proteinExistence type="predicted"/>
<reference evidence="2 3" key="1">
    <citation type="journal article" date="2023" name="Int. J. Syst. Evol. Microbiol.">
        <title>The observation of taxonomic boundaries for the 16SrII and 16SrXXV phytoplasmas using genome-based delimitation.</title>
        <authorList>
            <person name="Rodrigues Jardim B."/>
            <person name="Tran-Nguyen L.T.T."/>
            <person name="Gambley C."/>
            <person name="Al-Sadi A.M."/>
            <person name="Al-Subhi A.M."/>
            <person name="Foissac X."/>
            <person name="Salar P."/>
            <person name="Cai H."/>
            <person name="Yang J.Y."/>
            <person name="Davis R."/>
            <person name="Jones L."/>
            <person name="Rodoni B."/>
            <person name="Constable F.E."/>
        </authorList>
    </citation>
    <scope>NUCLEOTIDE SEQUENCE [LARGE SCALE GENOMIC DNA]</scope>
    <source>
        <strain evidence="2">BAWM-OMN-P26</strain>
    </source>
</reference>
<accession>A0A9K3Y6K7</accession>
<name>A0A9K3Y6K7_9MOLU</name>
<sequence length="85" mass="10418">MESLKPQQQKLEKQRDERHQEVNRLKIDRKANEDKIDKLPNEISEIVNEIGKIKVQIKNLETDQKYYQDMLNRAEKLKKRFRKRI</sequence>
<organism evidence="2 3">
    <name type="scientific">Candidatus Phytoplasma australasiaticum subsp. australasiaticum</name>
    <dbReference type="NCBI Taxonomy" id="2832407"/>
    <lineage>
        <taxon>Bacteria</taxon>
        <taxon>Bacillati</taxon>
        <taxon>Mycoplasmatota</taxon>
        <taxon>Mollicutes</taxon>
        <taxon>Acholeplasmatales</taxon>
        <taxon>Acholeplasmataceae</taxon>
        <taxon>Candidatus Phytoplasma</taxon>
        <taxon>16SrII (Peanut WB group)</taxon>
        <taxon>Candidatus Phytoplasma australasiaticum</taxon>
    </lineage>
</organism>
<feature type="compositionally biased region" description="Basic and acidic residues" evidence="1">
    <location>
        <begin position="10"/>
        <end position="22"/>
    </location>
</feature>
<dbReference type="SUPFAM" id="SSF161270">
    <property type="entry name" value="PspA lactotransferrin-binding region"/>
    <property type="match status" value="1"/>
</dbReference>
<evidence type="ECO:0000313" key="2">
    <source>
        <dbReference type="EMBL" id="MDO8054487.1"/>
    </source>
</evidence>
<feature type="region of interest" description="Disordered" evidence="1">
    <location>
        <begin position="1"/>
        <end position="22"/>
    </location>
</feature>
<comment type="caution">
    <text evidence="2">The sequence shown here is derived from an EMBL/GenBank/DDBJ whole genome shotgun (WGS) entry which is preliminary data.</text>
</comment>
<dbReference type="EMBL" id="JAOSIW010000007">
    <property type="protein sequence ID" value="MDO8054487.1"/>
    <property type="molecule type" value="Genomic_DNA"/>
</dbReference>
<protein>
    <submittedName>
        <fullName evidence="2">Uncharacterized protein</fullName>
    </submittedName>
</protein>